<dbReference type="Gene3D" id="1.10.150.20">
    <property type="entry name" value="5' to 3' exonuclease, C-terminal subdomain"/>
    <property type="match status" value="1"/>
</dbReference>
<evidence type="ECO:0000256" key="1">
    <source>
        <dbReference type="ARBA" id="ARBA00004496"/>
    </source>
</evidence>
<dbReference type="InterPro" id="IPR043502">
    <property type="entry name" value="DNA/RNA_pol_sf"/>
</dbReference>
<keyword evidence="4" id="KW-0548">Nucleotidyltransferase</keyword>
<dbReference type="GO" id="GO:0006260">
    <property type="term" value="P:DNA replication"/>
    <property type="evidence" value="ECO:0007669"/>
    <property type="project" value="UniProtKB-KW"/>
</dbReference>
<feature type="domain" description="UmuC" evidence="11">
    <location>
        <begin position="5"/>
        <end position="180"/>
    </location>
</feature>
<reference evidence="12" key="1">
    <citation type="submission" date="2018-05" db="EMBL/GenBank/DDBJ databases">
        <authorList>
            <person name="Lanie J.A."/>
            <person name="Ng W.-L."/>
            <person name="Kazmierczak K.M."/>
            <person name="Andrzejewski T.M."/>
            <person name="Davidsen T.M."/>
            <person name="Wayne K.J."/>
            <person name="Tettelin H."/>
            <person name="Glass J.I."/>
            <person name="Rusch D."/>
            <person name="Podicherti R."/>
            <person name="Tsui H.-C.T."/>
            <person name="Winkler M.E."/>
        </authorList>
    </citation>
    <scope>NUCLEOTIDE SEQUENCE</scope>
</reference>
<dbReference type="InterPro" id="IPR053848">
    <property type="entry name" value="IMS_HHH_1"/>
</dbReference>
<dbReference type="Gene3D" id="3.40.1170.60">
    <property type="match status" value="1"/>
</dbReference>
<dbReference type="GO" id="GO:0070987">
    <property type="term" value="P:error-free translesion synthesis"/>
    <property type="evidence" value="ECO:0007669"/>
    <property type="project" value="TreeGrafter"/>
</dbReference>
<keyword evidence="10" id="KW-0234">DNA repair</keyword>
<dbReference type="Pfam" id="PF21999">
    <property type="entry name" value="IMS_HHH_1"/>
    <property type="match status" value="1"/>
</dbReference>
<evidence type="ECO:0000256" key="5">
    <source>
        <dbReference type="ARBA" id="ARBA00022705"/>
    </source>
</evidence>
<dbReference type="GO" id="GO:0006281">
    <property type="term" value="P:DNA repair"/>
    <property type="evidence" value="ECO:0007669"/>
    <property type="project" value="UniProtKB-KW"/>
</dbReference>
<dbReference type="GO" id="GO:0046872">
    <property type="term" value="F:metal ion binding"/>
    <property type="evidence" value="ECO:0007669"/>
    <property type="project" value="UniProtKB-KW"/>
</dbReference>
<dbReference type="InterPro" id="IPR043128">
    <property type="entry name" value="Rev_trsase/Diguanyl_cyclase"/>
</dbReference>
<keyword evidence="6" id="KW-0479">Metal-binding</keyword>
<keyword evidence="9" id="KW-0238">DNA-binding</keyword>
<dbReference type="PANTHER" id="PTHR45990">
    <property type="entry name" value="DNA REPAIR PROTEIN REV1"/>
    <property type="match status" value="1"/>
</dbReference>
<protein>
    <recommendedName>
        <fullName evidence="11">UmuC domain-containing protein</fullName>
    </recommendedName>
</protein>
<dbReference type="InterPro" id="IPR001126">
    <property type="entry name" value="UmuC"/>
</dbReference>
<evidence type="ECO:0000256" key="10">
    <source>
        <dbReference type="ARBA" id="ARBA00023204"/>
    </source>
</evidence>
<evidence type="ECO:0000256" key="2">
    <source>
        <dbReference type="ARBA" id="ARBA00022490"/>
    </source>
</evidence>
<dbReference type="EMBL" id="UINC01091257">
    <property type="protein sequence ID" value="SVC43883.1"/>
    <property type="molecule type" value="Genomic_DNA"/>
</dbReference>
<evidence type="ECO:0000256" key="6">
    <source>
        <dbReference type="ARBA" id="ARBA00022723"/>
    </source>
</evidence>
<dbReference type="AlphaFoldDB" id="A0A382M4N8"/>
<comment type="subcellular location">
    <subcellularLocation>
        <location evidence="1">Cytoplasm</location>
    </subcellularLocation>
</comment>
<evidence type="ECO:0000256" key="4">
    <source>
        <dbReference type="ARBA" id="ARBA00022695"/>
    </source>
</evidence>
<keyword evidence="8" id="KW-0460">Magnesium</keyword>
<dbReference type="InterPro" id="IPR022880">
    <property type="entry name" value="DNApol_IV"/>
</dbReference>
<evidence type="ECO:0000256" key="3">
    <source>
        <dbReference type="ARBA" id="ARBA00022679"/>
    </source>
</evidence>
<evidence type="ECO:0000256" key="9">
    <source>
        <dbReference type="ARBA" id="ARBA00023125"/>
    </source>
</evidence>
<keyword evidence="5" id="KW-0235">DNA replication</keyword>
<sequence length="266" mass="29859">MRSILFHVDVDAFFASAEQLRNPFLRGRPVAVGSGVIASCSYEARARGLSNGMALHQAQRICPELVVVEGRYEVYRCLTDALWEICLRYAPAIETFLDEALCDFSGTDRIYPDLVEVGHRLRREVREEIGLPVTVGIAKNRMMARLASKSAKPDGLRFIPPGQEEAVLLPLGIEHLPGMGPKTAALFREMKIRTVGEFRAIPRETLEGMLGKVGHDLYDRARGEDTRAVREREIPRTISRETTFHEATAGREEIDGMLFYLVDRGM</sequence>
<dbReference type="CDD" id="cd03586">
    <property type="entry name" value="PolY_Pol_IV_kappa"/>
    <property type="match status" value="1"/>
</dbReference>
<proteinExistence type="predicted"/>
<keyword evidence="2" id="KW-0963">Cytoplasm</keyword>
<evidence type="ECO:0000256" key="7">
    <source>
        <dbReference type="ARBA" id="ARBA00022763"/>
    </source>
</evidence>
<organism evidence="12">
    <name type="scientific">marine metagenome</name>
    <dbReference type="NCBI Taxonomy" id="408172"/>
    <lineage>
        <taxon>unclassified sequences</taxon>
        <taxon>metagenomes</taxon>
        <taxon>ecological metagenomes</taxon>
    </lineage>
</organism>
<keyword evidence="3" id="KW-0808">Transferase</keyword>
<accession>A0A382M4N8</accession>
<dbReference type="GO" id="GO:0005737">
    <property type="term" value="C:cytoplasm"/>
    <property type="evidence" value="ECO:0007669"/>
    <property type="project" value="UniProtKB-SubCell"/>
</dbReference>
<dbReference type="GO" id="GO:0005634">
    <property type="term" value="C:nucleus"/>
    <property type="evidence" value="ECO:0007669"/>
    <property type="project" value="TreeGrafter"/>
</dbReference>
<dbReference type="GO" id="GO:0003677">
    <property type="term" value="F:DNA binding"/>
    <property type="evidence" value="ECO:0007669"/>
    <property type="project" value="UniProtKB-KW"/>
</dbReference>
<dbReference type="GO" id="GO:0017125">
    <property type="term" value="F:deoxycytidyl transferase activity"/>
    <property type="evidence" value="ECO:0007669"/>
    <property type="project" value="TreeGrafter"/>
</dbReference>
<gene>
    <name evidence="12" type="ORF">METZ01_LOCUS296737</name>
</gene>
<name>A0A382M4N8_9ZZZZ</name>
<keyword evidence="7" id="KW-0227">DNA damage</keyword>
<dbReference type="PANTHER" id="PTHR45990:SF1">
    <property type="entry name" value="DNA REPAIR PROTEIN REV1"/>
    <property type="match status" value="1"/>
</dbReference>
<dbReference type="Pfam" id="PF00817">
    <property type="entry name" value="IMS"/>
    <property type="match status" value="1"/>
</dbReference>
<evidence type="ECO:0000256" key="8">
    <source>
        <dbReference type="ARBA" id="ARBA00022842"/>
    </source>
</evidence>
<evidence type="ECO:0000313" key="12">
    <source>
        <dbReference type="EMBL" id="SVC43883.1"/>
    </source>
</evidence>
<dbReference type="PROSITE" id="PS50173">
    <property type="entry name" value="UMUC"/>
    <property type="match status" value="1"/>
</dbReference>
<evidence type="ECO:0000259" key="11">
    <source>
        <dbReference type="PROSITE" id="PS50173"/>
    </source>
</evidence>
<dbReference type="SUPFAM" id="SSF56672">
    <property type="entry name" value="DNA/RNA polymerases"/>
    <property type="match status" value="1"/>
</dbReference>
<dbReference type="GO" id="GO:0003887">
    <property type="term" value="F:DNA-directed DNA polymerase activity"/>
    <property type="evidence" value="ECO:0007669"/>
    <property type="project" value="UniProtKB-KW"/>
</dbReference>
<dbReference type="Gene3D" id="3.30.70.270">
    <property type="match status" value="1"/>
</dbReference>
<dbReference type="GO" id="GO:0042276">
    <property type="term" value="P:error-prone translesion synthesis"/>
    <property type="evidence" value="ECO:0007669"/>
    <property type="project" value="TreeGrafter"/>
</dbReference>
<feature type="non-terminal residue" evidence="12">
    <location>
        <position position="266"/>
    </location>
</feature>